<feature type="transmembrane region" description="Helical" evidence="1">
    <location>
        <begin position="298"/>
        <end position="316"/>
    </location>
</feature>
<feature type="transmembrane region" description="Helical" evidence="1">
    <location>
        <begin position="322"/>
        <end position="345"/>
    </location>
</feature>
<dbReference type="CDD" id="cd17332">
    <property type="entry name" value="MFS_MelB_like"/>
    <property type="match status" value="1"/>
</dbReference>
<sequence length="451" mass="49147">MATEMKKISLFEKLIYGSGDVGLNAMYTLFSSYVLMFYTDVLMINAALIGTVIMISKIFDGISDLIAGQLIDKHKNKYGHCIPVLMKWAIPMVLSVILVFTVPDGSVGLRVAYIFITYNLFNTILYTYVGMAHGSLASYVTNDSKDRSQMLIFKMMFAAATQTIMASVMIPMVEYFGGQQMQSAWIKAIMVFGVIGLIPIALNVFFVKERVENDAPAENILIGVKCAVVNKYWWMAFIVNLMANFILTFNLSVSLYYLKDVVGNIALMGTFVACSNLPGVIISAVAPFLLNKFTKQQMVIFGAGCMLAAQIAFIFMPFTTTMLFITALLRGIGMGFAMGMAGALIGDTIDYGEWKTGVRVQSVLFSAASVGAKVGQGALTAAFGFVLSAIAYDGSLAVQTAGTISGIDAFFKYGPLVVAIILLIDILMLDVEKKNPQFIREITERKAGKNA</sequence>
<keyword evidence="3" id="KW-1185">Reference proteome</keyword>
<evidence type="ECO:0000313" key="2">
    <source>
        <dbReference type="EMBL" id="GAA6498673.1"/>
    </source>
</evidence>
<comment type="caution">
    <text evidence="2">The sequence shown here is derived from an EMBL/GenBank/DDBJ whole genome shotgun (WGS) entry which is preliminary data.</text>
</comment>
<dbReference type="SUPFAM" id="SSF103473">
    <property type="entry name" value="MFS general substrate transporter"/>
    <property type="match status" value="1"/>
</dbReference>
<feature type="transmembrane region" description="Helical" evidence="1">
    <location>
        <begin position="264"/>
        <end position="286"/>
    </location>
</feature>
<dbReference type="InterPro" id="IPR036259">
    <property type="entry name" value="MFS_trans_sf"/>
</dbReference>
<feature type="transmembrane region" description="Helical" evidence="1">
    <location>
        <begin position="185"/>
        <end position="206"/>
    </location>
</feature>
<keyword evidence="1" id="KW-0472">Membrane</keyword>
<dbReference type="InterPro" id="IPR039672">
    <property type="entry name" value="MFS_2"/>
</dbReference>
<accession>A0ABQ0BQ57</accession>
<feature type="transmembrane region" description="Helical" evidence="1">
    <location>
        <begin position="410"/>
        <end position="431"/>
    </location>
</feature>
<feature type="transmembrane region" description="Helical" evidence="1">
    <location>
        <begin position="44"/>
        <end position="66"/>
    </location>
</feature>
<dbReference type="NCBIfam" id="TIGR00792">
    <property type="entry name" value="gph"/>
    <property type="match status" value="1"/>
</dbReference>
<feature type="transmembrane region" description="Helical" evidence="1">
    <location>
        <begin position="365"/>
        <end position="390"/>
    </location>
</feature>
<feature type="transmembrane region" description="Helical" evidence="1">
    <location>
        <begin position="232"/>
        <end position="258"/>
    </location>
</feature>
<evidence type="ECO:0000256" key="1">
    <source>
        <dbReference type="SAM" id="Phobius"/>
    </source>
</evidence>
<feature type="transmembrane region" description="Helical" evidence="1">
    <location>
        <begin position="151"/>
        <end position="173"/>
    </location>
</feature>
<dbReference type="InterPro" id="IPR001927">
    <property type="entry name" value="Na/Gal_symport"/>
</dbReference>
<keyword evidence="1" id="KW-0812">Transmembrane</keyword>
<dbReference type="EMBL" id="BAABZQ010000001">
    <property type="protein sequence ID" value="GAA6498673.1"/>
    <property type="molecule type" value="Genomic_DNA"/>
</dbReference>
<dbReference type="Pfam" id="PF13347">
    <property type="entry name" value="MFS_2"/>
    <property type="match status" value="1"/>
</dbReference>
<protein>
    <submittedName>
        <fullName evidence="2">MFS transporter</fullName>
    </submittedName>
</protein>
<feature type="transmembrane region" description="Helical" evidence="1">
    <location>
        <begin position="112"/>
        <end position="131"/>
    </location>
</feature>
<gene>
    <name evidence="2" type="ORF">K340107D12_14890</name>
</gene>
<name>A0ABQ0BQ57_9FIRM</name>
<dbReference type="RefSeq" id="WP_033139388.1">
    <property type="nucleotide sequence ID" value="NZ_AP031413.1"/>
</dbReference>
<dbReference type="PANTHER" id="PTHR11328:SF24">
    <property type="entry name" value="MAJOR FACILITATOR SUPERFAMILY (MFS) PROFILE DOMAIN-CONTAINING PROTEIN"/>
    <property type="match status" value="1"/>
</dbReference>
<reference evidence="2 3" key="1">
    <citation type="submission" date="2024-04" db="EMBL/GenBank/DDBJ databases">
        <title>Defined microbial consortia suppress multidrug-resistant proinflammatory Enterobacteriaceae via ecological control.</title>
        <authorList>
            <person name="Furuichi M."/>
            <person name="Kawaguchi T."/>
            <person name="Pust M."/>
            <person name="Yasuma K."/>
            <person name="Plichta D."/>
            <person name="Hasegawa N."/>
            <person name="Ohya T."/>
            <person name="Bhattarai S."/>
            <person name="Sasajima S."/>
            <person name="Aoto Y."/>
            <person name="Tuganbaev T."/>
            <person name="Yaginuma M."/>
            <person name="Ueda M."/>
            <person name="Okahashi N."/>
            <person name="Amafuji K."/>
            <person name="Kiridooshi Y."/>
            <person name="Sugita K."/>
            <person name="Strazar M."/>
            <person name="Skelly A."/>
            <person name="Suda W."/>
            <person name="Hattori M."/>
            <person name="Nakamoto N."/>
            <person name="Caballero S."/>
            <person name="Norman J."/>
            <person name="Olle B."/>
            <person name="Tanoue T."/>
            <person name="Arita M."/>
            <person name="Bucci V."/>
            <person name="Atarashi K."/>
            <person name="Xavier R."/>
            <person name="Honda K."/>
        </authorList>
    </citation>
    <scope>NUCLEOTIDE SEQUENCE [LARGE SCALE GENOMIC DNA]</scope>
    <source>
        <strain evidence="3">k34-0107-D12</strain>
    </source>
</reference>
<evidence type="ECO:0000313" key="3">
    <source>
        <dbReference type="Proteomes" id="UP001600941"/>
    </source>
</evidence>
<proteinExistence type="predicted"/>
<keyword evidence="1" id="KW-1133">Transmembrane helix</keyword>
<dbReference type="PANTHER" id="PTHR11328">
    <property type="entry name" value="MAJOR FACILITATOR SUPERFAMILY DOMAIN-CONTAINING PROTEIN"/>
    <property type="match status" value="1"/>
</dbReference>
<feature type="transmembrane region" description="Helical" evidence="1">
    <location>
        <begin position="78"/>
        <end position="100"/>
    </location>
</feature>
<organism evidence="2 3">
    <name type="scientific">Blautia parvula</name>
    <dbReference type="NCBI Taxonomy" id="2877527"/>
    <lineage>
        <taxon>Bacteria</taxon>
        <taxon>Bacillati</taxon>
        <taxon>Bacillota</taxon>
        <taxon>Clostridia</taxon>
        <taxon>Lachnospirales</taxon>
        <taxon>Lachnospiraceae</taxon>
        <taxon>Blautia</taxon>
    </lineage>
</organism>
<dbReference type="Gene3D" id="1.20.1250.20">
    <property type="entry name" value="MFS general substrate transporter like domains"/>
    <property type="match status" value="2"/>
</dbReference>
<dbReference type="Proteomes" id="UP001600941">
    <property type="component" value="Unassembled WGS sequence"/>
</dbReference>